<reference evidence="2 3" key="1">
    <citation type="submission" date="2016-11" db="EMBL/GenBank/DDBJ databases">
        <authorList>
            <person name="Jaros S."/>
            <person name="Januszkiewicz K."/>
            <person name="Wedrychowicz H."/>
        </authorList>
    </citation>
    <scope>NUCLEOTIDE SEQUENCE [LARGE SCALE GENOMIC DNA]</scope>
    <source>
        <strain evidence="2 3">DSM 25660</strain>
    </source>
</reference>
<keyword evidence="1" id="KW-0812">Transmembrane</keyword>
<dbReference type="STRING" id="1124188.SAMN05444377_101285"/>
<evidence type="ECO:0000313" key="2">
    <source>
        <dbReference type="EMBL" id="SHE80104.1"/>
    </source>
</evidence>
<dbReference type="OrthoDB" id="1200950at2"/>
<keyword evidence="3" id="KW-1185">Reference proteome</keyword>
<protein>
    <submittedName>
        <fullName evidence="2">Uncharacterized protein</fullName>
    </submittedName>
</protein>
<dbReference type="EMBL" id="FQVQ01000001">
    <property type="protein sequence ID" value="SHE80104.1"/>
    <property type="molecule type" value="Genomic_DNA"/>
</dbReference>
<proteinExistence type="predicted"/>
<organism evidence="2 3">
    <name type="scientific">Flavobacterium fontis</name>
    <dbReference type="NCBI Taxonomy" id="1124188"/>
    <lineage>
        <taxon>Bacteria</taxon>
        <taxon>Pseudomonadati</taxon>
        <taxon>Bacteroidota</taxon>
        <taxon>Flavobacteriia</taxon>
        <taxon>Flavobacteriales</taxon>
        <taxon>Flavobacteriaceae</taxon>
        <taxon>Flavobacterium</taxon>
    </lineage>
</organism>
<name>A0A1M4WFW9_9FLAO</name>
<accession>A0A1M4WFW9</accession>
<feature type="transmembrane region" description="Helical" evidence="1">
    <location>
        <begin position="21"/>
        <end position="43"/>
    </location>
</feature>
<dbReference type="AlphaFoldDB" id="A0A1M4WFW9"/>
<keyword evidence="1" id="KW-0472">Membrane</keyword>
<dbReference type="Proteomes" id="UP000184147">
    <property type="component" value="Unassembled WGS sequence"/>
</dbReference>
<gene>
    <name evidence="2" type="ORF">SAMN05444377_101285</name>
</gene>
<evidence type="ECO:0000256" key="1">
    <source>
        <dbReference type="SAM" id="Phobius"/>
    </source>
</evidence>
<keyword evidence="1" id="KW-1133">Transmembrane helix</keyword>
<sequence>MKSQTDPIVKINSGNRKFYEQFLAAVFFTITAFTLFRLLYALWIKDSKAIGDSLVECVKFGSIGISGGIFFLKTKDVLLNTDTHEIVYQYSVGPFSKIVKVKSTPFEYIAVFKNEGYLFETNLWCEGNKHFQMFIFENSKEAFNFGKIVAEKLNIDLLDATEYGNNQWVERDEITGEFKI</sequence>
<dbReference type="RefSeq" id="WP_073360704.1">
    <property type="nucleotide sequence ID" value="NZ_FQVQ01000001.1"/>
</dbReference>
<evidence type="ECO:0000313" key="3">
    <source>
        <dbReference type="Proteomes" id="UP000184147"/>
    </source>
</evidence>